<protein>
    <submittedName>
        <fullName evidence="1">Uncharacterized protein</fullName>
    </submittedName>
</protein>
<comment type="caution">
    <text evidence="1">The sequence shown here is derived from an EMBL/GenBank/DDBJ whole genome shotgun (WGS) entry which is preliminary data.</text>
</comment>
<accession>A0ACC4BB82</accession>
<dbReference type="EMBL" id="RCHU02000012">
    <property type="protein sequence ID" value="KAL3575606.1"/>
    <property type="molecule type" value="Genomic_DNA"/>
</dbReference>
<evidence type="ECO:0000313" key="2">
    <source>
        <dbReference type="Proteomes" id="UP000309997"/>
    </source>
</evidence>
<gene>
    <name evidence="1" type="ORF">D5086_023707</name>
</gene>
<keyword evidence="2" id="KW-1185">Reference proteome</keyword>
<proteinExistence type="predicted"/>
<evidence type="ECO:0000313" key="1">
    <source>
        <dbReference type="EMBL" id="KAL3575606.1"/>
    </source>
</evidence>
<reference evidence="1 2" key="1">
    <citation type="journal article" date="2024" name="Plant Biotechnol. J.">
        <title>Genome and CRISPR/Cas9 system of a widespread forest tree (Populus alba) in the world.</title>
        <authorList>
            <person name="Liu Y.J."/>
            <person name="Jiang P.F."/>
            <person name="Han X.M."/>
            <person name="Li X.Y."/>
            <person name="Wang H.M."/>
            <person name="Wang Y.J."/>
            <person name="Wang X.X."/>
            <person name="Zeng Q.Y."/>
        </authorList>
    </citation>
    <scope>NUCLEOTIDE SEQUENCE [LARGE SCALE GENOMIC DNA]</scope>
    <source>
        <strain evidence="2">cv. PAL-ZL1</strain>
    </source>
</reference>
<name>A0ACC4BB82_POPAL</name>
<sequence length="131" mass="14658">MLGSSHTDDIRVALFAELDLELAKICHELFEQIRLSSAVTIELLAIGYRLCHKKHWTSIRCSSMMMNGNYRHKSLAAVHISIVLCLSNQEGSPAKLLYTAVKAFFGPNMLLSKVFSWFHKCTDGEASNGQN</sequence>
<organism evidence="1 2">
    <name type="scientific">Populus alba</name>
    <name type="common">White poplar</name>
    <dbReference type="NCBI Taxonomy" id="43335"/>
    <lineage>
        <taxon>Eukaryota</taxon>
        <taxon>Viridiplantae</taxon>
        <taxon>Streptophyta</taxon>
        <taxon>Embryophyta</taxon>
        <taxon>Tracheophyta</taxon>
        <taxon>Spermatophyta</taxon>
        <taxon>Magnoliopsida</taxon>
        <taxon>eudicotyledons</taxon>
        <taxon>Gunneridae</taxon>
        <taxon>Pentapetalae</taxon>
        <taxon>rosids</taxon>
        <taxon>fabids</taxon>
        <taxon>Malpighiales</taxon>
        <taxon>Salicaceae</taxon>
        <taxon>Saliceae</taxon>
        <taxon>Populus</taxon>
    </lineage>
</organism>
<dbReference type="Proteomes" id="UP000309997">
    <property type="component" value="Unassembled WGS sequence"/>
</dbReference>